<name>A0A9W9TAZ1_9EURO</name>
<dbReference type="AlphaFoldDB" id="A0A9W9TAZ1"/>
<reference evidence="1" key="2">
    <citation type="journal article" date="2023" name="IMA Fungus">
        <title>Comparative genomic study of the Penicillium genus elucidates a diverse pangenome and 15 lateral gene transfer events.</title>
        <authorList>
            <person name="Petersen C."/>
            <person name="Sorensen T."/>
            <person name="Nielsen M.R."/>
            <person name="Sondergaard T.E."/>
            <person name="Sorensen J.L."/>
            <person name="Fitzpatrick D.A."/>
            <person name="Frisvad J.C."/>
            <person name="Nielsen K.L."/>
        </authorList>
    </citation>
    <scope>NUCLEOTIDE SEQUENCE</scope>
    <source>
        <strain evidence="1">IBT 15544</strain>
    </source>
</reference>
<dbReference type="EMBL" id="JAPQKR010000005">
    <property type="protein sequence ID" value="KAJ5215764.1"/>
    <property type="molecule type" value="Genomic_DNA"/>
</dbReference>
<dbReference type="GeneID" id="83176534"/>
<keyword evidence="2" id="KW-1185">Reference proteome</keyword>
<dbReference type="RefSeq" id="XP_058311577.1">
    <property type="nucleotide sequence ID" value="XM_058449233.1"/>
</dbReference>
<sequence>MDVVLNGAQVLRGLPENLGRDEATAGVWVGESGCMSREALGPMHEMQPLGWTYGDIVANRPPVQGVN</sequence>
<organism evidence="1 2">
    <name type="scientific">Penicillium cinerascens</name>
    <dbReference type="NCBI Taxonomy" id="70096"/>
    <lineage>
        <taxon>Eukaryota</taxon>
        <taxon>Fungi</taxon>
        <taxon>Dikarya</taxon>
        <taxon>Ascomycota</taxon>
        <taxon>Pezizomycotina</taxon>
        <taxon>Eurotiomycetes</taxon>
        <taxon>Eurotiomycetidae</taxon>
        <taxon>Eurotiales</taxon>
        <taxon>Aspergillaceae</taxon>
        <taxon>Penicillium</taxon>
    </lineage>
</organism>
<comment type="caution">
    <text evidence="1">The sequence shown here is derived from an EMBL/GenBank/DDBJ whole genome shotgun (WGS) entry which is preliminary data.</text>
</comment>
<gene>
    <name evidence="1" type="ORF">N7498_002171</name>
</gene>
<evidence type="ECO:0000313" key="2">
    <source>
        <dbReference type="Proteomes" id="UP001150904"/>
    </source>
</evidence>
<proteinExistence type="predicted"/>
<protein>
    <submittedName>
        <fullName evidence="1">Uncharacterized protein</fullName>
    </submittedName>
</protein>
<evidence type="ECO:0000313" key="1">
    <source>
        <dbReference type="EMBL" id="KAJ5215764.1"/>
    </source>
</evidence>
<dbReference type="Proteomes" id="UP001150904">
    <property type="component" value="Unassembled WGS sequence"/>
</dbReference>
<reference evidence="1" key="1">
    <citation type="submission" date="2022-12" db="EMBL/GenBank/DDBJ databases">
        <authorList>
            <person name="Petersen C."/>
        </authorList>
    </citation>
    <scope>NUCLEOTIDE SEQUENCE</scope>
    <source>
        <strain evidence="1">IBT 15544</strain>
    </source>
</reference>
<accession>A0A9W9TAZ1</accession>